<dbReference type="InterPro" id="IPR034228">
    <property type="entry name" value="Nop6_RRM"/>
</dbReference>
<evidence type="ECO:0000313" key="6">
    <source>
        <dbReference type="Proteomes" id="UP000192578"/>
    </source>
</evidence>
<dbReference type="InterPro" id="IPR035979">
    <property type="entry name" value="RBD_domain_sf"/>
</dbReference>
<organism evidence="5 6">
    <name type="scientific">Hypsibius exemplaris</name>
    <name type="common">Freshwater tardigrade</name>
    <dbReference type="NCBI Taxonomy" id="2072580"/>
    <lineage>
        <taxon>Eukaryota</taxon>
        <taxon>Metazoa</taxon>
        <taxon>Ecdysozoa</taxon>
        <taxon>Tardigrada</taxon>
        <taxon>Eutardigrada</taxon>
        <taxon>Parachela</taxon>
        <taxon>Hypsibioidea</taxon>
        <taxon>Hypsibiidae</taxon>
        <taxon>Hypsibius</taxon>
    </lineage>
</organism>
<feature type="region of interest" description="Disordered" evidence="3">
    <location>
        <begin position="225"/>
        <end position="377"/>
    </location>
</feature>
<feature type="compositionally biased region" description="Low complexity" evidence="3">
    <location>
        <begin position="353"/>
        <end position="366"/>
    </location>
</feature>
<name>A0A1W0X7V2_HYPEX</name>
<proteinExistence type="predicted"/>
<dbReference type="Gene3D" id="3.30.70.330">
    <property type="match status" value="1"/>
</dbReference>
<dbReference type="OrthoDB" id="272703at2759"/>
<keyword evidence="1 2" id="KW-0694">RNA-binding</keyword>
<dbReference type="InterPro" id="IPR000504">
    <property type="entry name" value="RRM_dom"/>
</dbReference>
<feature type="compositionally biased region" description="Polar residues" evidence="3">
    <location>
        <begin position="50"/>
        <end position="61"/>
    </location>
</feature>
<feature type="domain" description="RRM" evidence="4">
    <location>
        <begin position="111"/>
        <end position="200"/>
    </location>
</feature>
<evidence type="ECO:0000313" key="5">
    <source>
        <dbReference type="EMBL" id="OQV23607.1"/>
    </source>
</evidence>
<dbReference type="AlphaFoldDB" id="A0A1W0X7V2"/>
<evidence type="ECO:0000256" key="2">
    <source>
        <dbReference type="PROSITE-ProRule" id="PRU00176"/>
    </source>
</evidence>
<gene>
    <name evidence="5" type="ORF">BV898_02352</name>
</gene>
<evidence type="ECO:0000256" key="1">
    <source>
        <dbReference type="ARBA" id="ARBA00022884"/>
    </source>
</evidence>
<evidence type="ECO:0000259" key="4">
    <source>
        <dbReference type="PROSITE" id="PS50102"/>
    </source>
</evidence>
<comment type="caution">
    <text evidence="5">The sequence shown here is derived from an EMBL/GenBank/DDBJ whole genome shotgun (WGS) entry which is preliminary data.</text>
</comment>
<feature type="compositionally biased region" description="Basic and acidic residues" evidence="3">
    <location>
        <begin position="252"/>
        <end position="270"/>
    </location>
</feature>
<feature type="compositionally biased region" description="Basic and acidic residues" evidence="3">
    <location>
        <begin position="367"/>
        <end position="377"/>
    </location>
</feature>
<dbReference type="SMART" id="SM00360">
    <property type="entry name" value="RRM"/>
    <property type="match status" value="1"/>
</dbReference>
<dbReference type="SUPFAM" id="SSF54928">
    <property type="entry name" value="RNA-binding domain, RBD"/>
    <property type="match status" value="1"/>
</dbReference>
<feature type="compositionally biased region" description="Gly residues" evidence="3">
    <location>
        <begin position="319"/>
        <end position="333"/>
    </location>
</feature>
<dbReference type="EMBL" id="MTYJ01000010">
    <property type="protein sequence ID" value="OQV23607.1"/>
    <property type="molecule type" value="Genomic_DNA"/>
</dbReference>
<dbReference type="InterPro" id="IPR012677">
    <property type="entry name" value="Nucleotide-bd_a/b_plait_sf"/>
</dbReference>
<feature type="region of interest" description="Disordered" evidence="3">
    <location>
        <begin position="1"/>
        <end position="30"/>
    </location>
</feature>
<dbReference type="GO" id="GO:0003723">
    <property type="term" value="F:RNA binding"/>
    <property type="evidence" value="ECO:0007669"/>
    <property type="project" value="UniProtKB-UniRule"/>
</dbReference>
<sequence length="413" mass="45329">MATPNEASTIPVQASKAGAASADSAPKPVSARLQKRMAWWHADHEKRLGISQSQLAANPLTNLPPGETGPTPVKKPGNPKYPPRETANPAATYDPAEVKLRRQKKKEAQTFTIFVGQIPFDANEDDVRKMFEAAGKIKVFRWRINEKTKKFKGMAFVEYENKNAFRRAFQLHHALVNGRKINVEATIIGGRKSRIRAEHIKEWSARMQKEGAEMLANKVAKGVAIPPREIKSTTEGSDDGTEPTSNASKKRTKDETVDGEETAGKIEEVNGAKATCKRPKQDGGKRQPNLPARPREDHRFTHPFPKPHLQRGGFSPGARGRGAGVGRGRGLGGPPRPLVEEKSTTEAVTQENTVSSTSATTTTKTTETAKPRFDKAKSFKPYERPVVVSGVKPKESHLAAAVDIPRLHIKFPE</sequence>
<keyword evidence="6" id="KW-1185">Reference proteome</keyword>
<evidence type="ECO:0000256" key="3">
    <source>
        <dbReference type="SAM" id="MobiDB-lite"/>
    </source>
</evidence>
<dbReference type="PANTHER" id="PTHR23236">
    <property type="entry name" value="EUKARYOTIC TRANSLATION INITIATION FACTOR 4B/4H"/>
    <property type="match status" value="1"/>
</dbReference>
<feature type="region of interest" description="Disordered" evidence="3">
    <location>
        <begin position="50"/>
        <end position="90"/>
    </location>
</feature>
<protein>
    <recommendedName>
        <fullName evidence="4">RRM domain-containing protein</fullName>
    </recommendedName>
</protein>
<dbReference type="PROSITE" id="PS50102">
    <property type="entry name" value="RRM"/>
    <property type="match status" value="1"/>
</dbReference>
<feature type="compositionally biased region" description="Low complexity" evidence="3">
    <location>
        <begin position="14"/>
        <end position="25"/>
    </location>
</feature>
<dbReference type="CDD" id="cd12400">
    <property type="entry name" value="RRM_Nop6"/>
    <property type="match status" value="1"/>
</dbReference>
<reference evidence="6" key="1">
    <citation type="submission" date="2017-01" db="EMBL/GenBank/DDBJ databases">
        <title>Comparative genomics of anhydrobiosis in the tardigrade Hypsibius dujardini.</title>
        <authorList>
            <person name="Yoshida Y."/>
            <person name="Koutsovoulos G."/>
            <person name="Laetsch D."/>
            <person name="Stevens L."/>
            <person name="Kumar S."/>
            <person name="Horikawa D."/>
            <person name="Ishino K."/>
            <person name="Komine S."/>
            <person name="Tomita M."/>
            <person name="Blaxter M."/>
            <person name="Arakawa K."/>
        </authorList>
    </citation>
    <scope>NUCLEOTIDE SEQUENCE [LARGE SCALE GENOMIC DNA]</scope>
    <source>
        <strain evidence="6">Z151</strain>
    </source>
</reference>
<dbReference type="PANTHER" id="PTHR23236:SF11">
    <property type="entry name" value="EUKARYOTIC TRANSLATION INITIATION FACTOR 4H"/>
    <property type="match status" value="1"/>
</dbReference>
<feature type="compositionally biased region" description="Polar residues" evidence="3">
    <location>
        <begin position="1"/>
        <end position="12"/>
    </location>
</feature>
<dbReference type="Pfam" id="PF00076">
    <property type="entry name" value="RRM_1"/>
    <property type="match status" value="1"/>
</dbReference>
<dbReference type="Proteomes" id="UP000192578">
    <property type="component" value="Unassembled WGS sequence"/>
</dbReference>
<accession>A0A1W0X7V2</accession>